<comment type="caution">
    <text evidence="1">The sequence shown here is derived from an EMBL/GenBank/DDBJ whole genome shotgun (WGS) entry which is preliminary data.</text>
</comment>
<dbReference type="EMBL" id="JBIRYO010000024">
    <property type="protein sequence ID" value="MFI2477407.1"/>
    <property type="molecule type" value="Genomic_DNA"/>
</dbReference>
<evidence type="ECO:0000313" key="1">
    <source>
        <dbReference type="EMBL" id="MFI2477407.1"/>
    </source>
</evidence>
<accession>A0ABW7X8F1</accession>
<proteinExistence type="predicted"/>
<sequence length="67" mass="7196">MRVTCTSCESAVDHCHGTLIVHAGRMPECTDPGCTSFCHARHTFIVDCFDIAGGCACATETPTRRHA</sequence>
<organism evidence="1 2">
    <name type="scientific">Nocardia xishanensis</name>
    <dbReference type="NCBI Taxonomy" id="238964"/>
    <lineage>
        <taxon>Bacteria</taxon>
        <taxon>Bacillati</taxon>
        <taxon>Actinomycetota</taxon>
        <taxon>Actinomycetes</taxon>
        <taxon>Mycobacteriales</taxon>
        <taxon>Nocardiaceae</taxon>
        <taxon>Nocardia</taxon>
    </lineage>
</organism>
<reference evidence="1 2" key="1">
    <citation type="submission" date="2024-10" db="EMBL/GenBank/DDBJ databases">
        <title>The Natural Products Discovery Center: Release of the First 8490 Sequenced Strains for Exploring Actinobacteria Biosynthetic Diversity.</title>
        <authorList>
            <person name="Kalkreuter E."/>
            <person name="Kautsar S.A."/>
            <person name="Yang D."/>
            <person name="Bader C.D."/>
            <person name="Teijaro C.N."/>
            <person name="Fluegel L."/>
            <person name="Davis C.M."/>
            <person name="Simpson J.R."/>
            <person name="Lauterbach L."/>
            <person name="Steele A.D."/>
            <person name="Gui C."/>
            <person name="Meng S."/>
            <person name="Li G."/>
            <person name="Viehrig K."/>
            <person name="Ye F."/>
            <person name="Su P."/>
            <person name="Kiefer A.F."/>
            <person name="Nichols A."/>
            <person name="Cepeda A.J."/>
            <person name="Yan W."/>
            <person name="Fan B."/>
            <person name="Jiang Y."/>
            <person name="Adhikari A."/>
            <person name="Zheng C.-J."/>
            <person name="Schuster L."/>
            <person name="Cowan T.M."/>
            <person name="Smanski M.J."/>
            <person name="Chevrette M.G."/>
            <person name="De Carvalho L.P.S."/>
            <person name="Shen B."/>
        </authorList>
    </citation>
    <scope>NUCLEOTIDE SEQUENCE [LARGE SCALE GENOMIC DNA]</scope>
    <source>
        <strain evidence="1 2">NPDC019275</strain>
    </source>
</reference>
<dbReference type="Proteomes" id="UP001611415">
    <property type="component" value="Unassembled WGS sequence"/>
</dbReference>
<evidence type="ECO:0000313" key="2">
    <source>
        <dbReference type="Proteomes" id="UP001611415"/>
    </source>
</evidence>
<keyword evidence="2" id="KW-1185">Reference proteome</keyword>
<name>A0ABW7X8F1_9NOCA</name>
<gene>
    <name evidence="1" type="ORF">ACH49W_28875</name>
</gene>
<dbReference type="RefSeq" id="WP_357406829.1">
    <property type="nucleotide sequence ID" value="NZ_JBEYCD010000008.1"/>
</dbReference>
<protein>
    <submittedName>
        <fullName evidence="1">Uncharacterized protein</fullName>
    </submittedName>
</protein>